<gene>
    <name evidence="1" type="ORF">RD2015_374</name>
</gene>
<dbReference type="RefSeq" id="WP_058933440.1">
    <property type="nucleotide sequence ID" value="NZ_CP013729.1"/>
</dbReference>
<protein>
    <submittedName>
        <fullName evidence="1">Uncharacterized protein</fullName>
    </submittedName>
</protein>
<organism evidence="1 2">
    <name type="scientific">Roseateles depolymerans</name>
    <dbReference type="NCBI Taxonomy" id="76731"/>
    <lineage>
        <taxon>Bacteria</taxon>
        <taxon>Pseudomonadati</taxon>
        <taxon>Pseudomonadota</taxon>
        <taxon>Betaproteobacteria</taxon>
        <taxon>Burkholderiales</taxon>
        <taxon>Sphaerotilaceae</taxon>
        <taxon>Roseateles</taxon>
    </lineage>
</organism>
<proteinExistence type="predicted"/>
<dbReference type="AlphaFoldDB" id="A0A0U3M8G3"/>
<dbReference type="KEGG" id="rdp:RD2015_374"/>
<evidence type="ECO:0000313" key="1">
    <source>
        <dbReference type="EMBL" id="ALV04877.1"/>
    </source>
</evidence>
<dbReference type="Proteomes" id="UP000060699">
    <property type="component" value="Chromosome"/>
</dbReference>
<dbReference type="EMBL" id="CP013729">
    <property type="protein sequence ID" value="ALV04877.1"/>
    <property type="molecule type" value="Genomic_DNA"/>
</dbReference>
<name>A0A0U3M8G3_9BURK</name>
<keyword evidence="2" id="KW-1185">Reference proteome</keyword>
<evidence type="ECO:0000313" key="2">
    <source>
        <dbReference type="Proteomes" id="UP000060699"/>
    </source>
</evidence>
<sequence length="110" mass="12023">MPATDHDPTANPDNEPVVLGPWRAFRTKTRKVHIASALTTGAVRVTSALVKFDLHQRLAWTSSGRCYRIVCPPAEEELARGLLTAYLIRAGLVGAKDISGTLWRAMLARA</sequence>
<dbReference type="OrthoDB" id="9156075at2"/>
<accession>A0A0U3M8G3</accession>
<reference evidence="1 2" key="1">
    <citation type="submission" date="2015-12" db="EMBL/GenBank/DDBJ databases">
        <title>Complete genome of Roseateles depolymerans KCTC 42856.</title>
        <authorList>
            <person name="Kim K.M."/>
        </authorList>
    </citation>
    <scope>NUCLEOTIDE SEQUENCE [LARGE SCALE GENOMIC DNA]</scope>
    <source>
        <strain evidence="1 2">KCTC 42856</strain>
    </source>
</reference>